<dbReference type="PANTHER" id="PTHR34980:SF3">
    <property type="entry name" value="BLR8105 PROTEIN"/>
    <property type="match status" value="1"/>
</dbReference>
<keyword evidence="1" id="KW-0472">Membrane</keyword>
<accession>A0A512IIZ2</accession>
<proteinExistence type="predicted"/>
<organism evidence="2 3">
    <name type="scientific">Methylobacterium haplocladii</name>
    <dbReference type="NCBI Taxonomy" id="1176176"/>
    <lineage>
        <taxon>Bacteria</taxon>
        <taxon>Pseudomonadati</taxon>
        <taxon>Pseudomonadota</taxon>
        <taxon>Alphaproteobacteria</taxon>
        <taxon>Hyphomicrobiales</taxon>
        <taxon>Methylobacteriaceae</taxon>
        <taxon>Methylobacterium</taxon>
    </lineage>
</organism>
<evidence type="ECO:0000313" key="3">
    <source>
        <dbReference type="Proteomes" id="UP000321258"/>
    </source>
</evidence>
<dbReference type="EMBL" id="BJZT01000001">
    <property type="protein sequence ID" value="GEO97664.1"/>
    <property type="molecule type" value="Genomic_DNA"/>
</dbReference>
<name>A0A512IIZ2_9HYPH</name>
<dbReference type="OrthoDB" id="9812349at2"/>
<protein>
    <submittedName>
        <fullName evidence="2">DUF805 domain-containing protein</fullName>
    </submittedName>
</protein>
<reference evidence="2 3" key="1">
    <citation type="submission" date="2019-07" db="EMBL/GenBank/DDBJ databases">
        <title>Whole genome shotgun sequence of Methylobacterium haplocladii NBRC 107714.</title>
        <authorList>
            <person name="Hosoyama A."/>
            <person name="Uohara A."/>
            <person name="Ohji S."/>
            <person name="Ichikawa N."/>
        </authorList>
    </citation>
    <scope>NUCLEOTIDE SEQUENCE [LARGE SCALE GENOMIC DNA]</scope>
    <source>
        <strain evidence="2 3">NBRC 107714</strain>
    </source>
</reference>
<feature type="transmembrane region" description="Helical" evidence="1">
    <location>
        <begin position="59"/>
        <end position="81"/>
    </location>
</feature>
<feature type="transmembrane region" description="Helical" evidence="1">
    <location>
        <begin position="93"/>
        <end position="111"/>
    </location>
</feature>
<dbReference type="GO" id="GO:0005886">
    <property type="term" value="C:plasma membrane"/>
    <property type="evidence" value="ECO:0007669"/>
    <property type="project" value="TreeGrafter"/>
</dbReference>
<feature type="transmembrane region" description="Helical" evidence="1">
    <location>
        <begin position="20"/>
        <end position="39"/>
    </location>
</feature>
<keyword evidence="3" id="KW-1185">Reference proteome</keyword>
<dbReference type="Proteomes" id="UP000321258">
    <property type="component" value="Unassembled WGS sequence"/>
</dbReference>
<comment type="caution">
    <text evidence="2">The sequence shown here is derived from an EMBL/GenBank/DDBJ whole genome shotgun (WGS) entry which is preliminary data.</text>
</comment>
<evidence type="ECO:0000256" key="1">
    <source>
        <dbReference type="SAM" id="Phobius"/>
    </source>
</evidence>
<keyword evidence="1" id="KW-1133">Transmembrane helix</keyword>
<dbReference type="Pfam" id="PF05656">
    <property type="entry name" value="DUF805"/>
    <property type="match status" value="1"/>
</dbReference>
<sequence length="142" mass="15152">MKKLLFSAEGRIGRGQFWKATILLTLAILVVGLAANLGIAQLVPNQADEAGNYSVDGAAAVPFILINLGLFIVPLWAGICLGIKRYHDRGKPGIWLLIMFVPFIGGLWYFIETGFLRGTIGPNQFGPDPVPNAGAGTPVAYA</sequence>
<dbReference type="AlphaFoldDB" id="A0A512IIZ2"/>
<dbReference type="PANTHER" id="PTHR34980">
    <property type="entry name" value="INNER MEMBRANE PROTEIN-RELATED-RELATED"/>
    <property type="match status" value="1"/>
</dbReference>
<dbReference type="RefSeq" id="WP_147075967.1">
    <property type="nucleotide sequence ID" value="NZ_BJZT01000001.1"/>
</dbReference>
<gene>
    <name evidence="2" type="ORF">MHA02_00520</name>
</gene>
<evidence type="ECO:0000313" key="2">
    <source>
        <dbReference type="EMBL" id="GEO97664.1"/>
    </source>
</evidence>
<keyword evidence="1" id="KW-0812">Transmembrane</keyword>
<dbReference type="InterPro" id="IPR008523">
    <property type="entry name" value="DUF805"/>
</dbReference>